<protein>
    <submittedName>
        <fullName evidence="3">Fumarylacetoacetate hydrolase</fullName>
    </submittedName>
</protein>
<evidence type="ECO:0000259" key="2">
    <source>
        <dbReference type="Pfam" id="PF01557"/>
    </source>
</evidence>
<dbReference type="EMBL" id="WMLB01000031">
    <property type="protein sequence ID" value="MTH69448.1"/>
    <property type="molecule type" value="Genomic_DNA"/>
</dbReference>
<keyword evidence="1" id="KW-0479">Metal-binding</keyword>
<dbReference type="Pfam" id="PF01557">
    <property type="entry name" value="FAA_hydrolase"/>
    <property type="match status" value="1"/>
</dbReference>
<dbReference type="AlphaFoldDB" id="A0A6I3M9I5"/>
<keyword evidence="3" id="KW-0378">Hydrolase</keyword>
<name>A0A6I3M9I5_9MICO</name>
<dbReference type="GO" id="GO:0046872">
    <property type="term" value="F:metal ion binding"/>
    <property type="evidence" value="ECO:0007669"/>
    <property type="project" value="UniProtKB-KW"/>
</dbReference>
<evidence type="ECO:0000313" key="4">
    <source>
        <dbReference type="Proteomes" id="UP000433071"/>
    </source>
</evidence>
<dbReference type="PANTHER" id="PTHR11820:SF112">
    <property type="entry name" value="FUMARYLACETOACETATE HYDROLASE FAMILY PROTEIN (AFU_ORTHOLOGUE AFUA_1G02370)-RELATED"/>
    <property type="match status" value="1"/>
</dbReference>
<dbReference type="GO" id="GO:0019752">
    <property type="term" value="P:carboxylic acid metabolic process"/>
    <property type="evidence" value="ECO:0007669"/>
    <property type="project" value="UniProtKB-ARBA"/>
</dbReference>
<dbReference type="Proteomes" id="UP000433071">
    <property type="component" value="Unassembled WGS sequence"/>
</dbReference>
<reference evidence="3 4" key="1">
    <citation type="submission" date="2019-11" db="EMBL/GenBank/DDBJ databases">
        <title>Agromyces kandeliae sp. nov., isolated from mangrove soil.</title>
        <authorList>
            <person name="Wang R."/>
        </authorList>
    </citation>
    <scope>NUCLEOTIDE SEQUENCE [LARGE SCALE GENOMIC DNA]</scope>
    <source>
        <strain evidence="3 4">JCM 11433</strain>
    </source>
</reference>
<dbReference type="RefSeq" id="WP_328289188.1">
    <property type="nucleotide sequence ID" value="NZ_BAAAIB010000011.1"/>
</dbReference>
<proteinExistence type="predicted"/>
<comment type="caution">
    <text evidence="3">The sequence shown here is derived from an EMBL/GenBank/DDBJ whole genome shotgun (WGS) entry which is preliminary data.</text>
</comment>
<dbReference type="PANTHER" id="PTHR11820">
    <property type="entry name" value="ACYLPYRUVASE"/>
    <property type="match status" value="1"/>
</dbReference>
<dbReference type="FunFam" id="3.90.850.10:FF:000002">
    <property type="entry name" value="2-hydroxyhepta-2,4-diene-1,7-dioate isomerase"/>
    <property type="match status" value="1"/>
</dbReference>
<gene>
    <name evidence="3" type="ORF">GJ743_13825</name>
</gene>
<organism evidence="3 4">
    <name type="scientific">Agromyces bracchium</name>
    <dbReference type="NCBI Taxonomy" id="88376"/>
    <lineage>
        <taxon>Bacteria</taxon>
        <taxon>Bacillati</taxon>
        <taxon>Actinomycetota</taxon>
        <taxon>Actinomycetes</taxon>
        <taxon>Micrococcales</taxon>
        <taxon>Microbacteriaceae</taxon>
        <taxon>Agromyces</taxon>
    </lineage>
</organism>
<dbReference type="GO" id="GO:0016787">
    <property type="term" value="F:hydrolase activity"/>
    <property type="evidence" value="ECO:0007669"/>
    <property type="project" value="UniProtKB-KW"/>
</dbReference>
<evidence type="ECO:0000256" key="1">
    <source>
        <dbReference type="ARBA" id="ARBA00022723"/>
    </source>
</evidence>
<dbReference type="SUPFAM" id="SSF56529">
    <property type="entry name" value="FAH"/>
    <property type="match status" value="1"/>
</dbReference>
<dbReference type="InterPro" id="IPR011234">
    <property type="entry name" value="Fumarylacetoacetase-like_C"/>
</dbReference>
<feature type="domain" description="Fumarylacetoacetase-like C-terminal" evidence="2">
    <location>
        <begin position="68"/>
        <end position="275"/>
    </location>
</feature>
<accession>A0A6I3M9I5</accession>
<dbReference type="Gene3D" id="3.90.850.10">
    <property type="entry name" value="Fumarylacetoacetase-like, C-terminal domain"/>
    <property type="match status" value="1"/>
</dbReference>
<evidence type="ECO:0000313" key="3">
    <source>
        <dbReference type="EMBL" id="MTH69448.1"/>
    </source>
</evidence>
<keyword evidence="4" id="KW-1185">Reference proteome</keyword>
<dbReference type="InterPro" id="IPR036663">
    <property type="entry name" value="Fumarylacetoacetase_C_sf"/>
</dbReference>
<dbReference type="GO" id="GO:0016853">
    <property type="term" value="F:isomerase activity"/>
    <property type="evidence" value="ECO:0007669"/>
    <property type="project" value="UniProtKB-ARBA"/>
</dbReference>
<sequence length="292" mass="31073">MSKAVHFETTDGKRWIGRLDGDDIVTAGEAPAQGFVPDEAGWTAIVAADGERHALADVHVLAPVAPGKILAIGLNYQAHVEETNLQRPDVPVVFAKLPSSVTGPFDDIVIPVEETRTDYEGELGIVISKRAYRVSEEDAWEYVGGFTALNDVSGRRAQLETPMRQFTLGKSFDTFTPLGPVIASVDSVANRDEIGVKTTIGDEVMQDGNTRQLIFDIPALIEYLTRGVTLEPGDLIATGTPGGVGDERTPPRYLVPGDVVAVEVAGVGAIRNPVRAEDAAASVTDRAQADAA</sequence>